<dbReference type="AlphaFoldDB" id="A0A4S8KKX3"/>
<keyword evidence="5" id="KW-1185">Reference proteome</keyword>
<dbReference type="Gene3D" id="2.60.120.260">
    <property type="entry name" value="Galactose-binding domain-like"/>
    <property type="match status" value="1"/>
</dbReference>
<dbReference type="EMBL" id="ML181216">
    <property type="protein sequence ID" value="THU76071.1"/>
    <property type="molecule type" value="Genomic_DNA"/>
</dbReference>
<dbReference type="Proteomes" id="UP000297245">
    <property type="component" value="Unassembled WGS sequence"/>
</dbReference>
<organism evidence="4 5">
    <name type="scientific">Dendrothele bispora (strain CBS 962.96)</name>
    <dbReference type="NCBI Taxonomy" id="1314807"/>
    <lineage>
        <taxon>Eukaryota</taxon>
        <taxon>Fungi</taxon>
        <taxon>Dikarya</taxon>
        <taxon>Basidiomycota</taxon>
        <taxon>Agaricomycotina</taxon>
        <taxon>Agaricomycetes</taxon>
        <taxon>Agaricomycetidae</taxon>
        <taxon>Agaricales</taxon>
        <taxon>Agaricales incertae sedis</taxon>
        <taxon>Dendrothele</taxon>
    </lineage>
</organism>
<evidence type="ECO:0000256" key="2">
    <source>
        <dbReference type="SAM" id="Phobius"/>
    </source>
</evidence>
<feature type="chain" id="PRO_5020825158" description="Mid2 domain-containing protein" evidence="3">
    <location>
        <begin position="19"/>
        <end position="280"/>
    </location>
</feature>
<evidence type="ECO:0000256" key="3">
    <source>
        <dbReference type="SAM" id="SignalP"/>
    </source>
</evidence>
<gene>
    <name evidence="4" type="ORF">K435DRAFT_787386</name>
</gene>
<protein>
    <recommendedName>
        <fullName evidence="6">Mid2 domain-containing protein</fullName>
    </recommendedName>
</protein>
<evidence type="ECO:0000256" key="1">
    <source>
        <dbReference type="SAM" id="MobiDB-lite"/>
    </source>
</evidence>
<dbReference type="OrthoDB" id="3234968at2759"/>
<feature type="region of interest" description="Disordered" evidence="1">
    <location>
        <begin position="173"/>
        <end position="197"/>
    </location>
</feature>
<evidence type="ECO:0000313" key="5">
    <source>
        <dbReference type="Proteomes" id="UP000297245"/>
    </source>
</evidence>
<feature type="transmembrane region" description="Helical" evidence="2">
    <location>
        <begin position="200"/>
        <end position="223"/>
    </location>
</feature>
<feature type="region of interest" description="Disordered" evidence="1">
    <location>
        <begin position="245"/>
        <end position="280"/>
    </location>
</feature>
<proteinExistence type="predicted"/>
<keyword evidence="2" id="KW-0472">Membrane</keyword>
<keyword evidence="3" id="KW-0732">Signal</keyword>
<sequence length="280" mass="30197">MSSILLILLLWIEGTVHAQRNITVQEVDPLISYNTDVVEWSLPQNNSDSASDPMGTFFALSLLSGAVATFTFTGTDVYYFTPLWPMKMFTKISLDGGQDENVDLEDYSIPDSGQQFSNPSKPTDIRWFKTGLENKTHQVLVKVGNWAVVEHFIYTTTAPPEDVSSASLQSLTVPSSKSTLSPSVTTNQAGTPASSSTSTIVGGVIGGVLGLVLGCGILAAFLFCRHRVRECEEPKSSTIVTPFVTSSTTESTSGTSYTTSSTTYSDCKSNPKPPPYTPYT</sequence>
<name>A0A4S8KKX3_DENBC</name>
<evidence type="ECO:0000313" key="4">
    <source>
        <dbReference type="EMBL" id="THU76071.1"/>
    </source>
</evidence>
<keyword evidence="2" id="KW-1133">Transmembrane helix</keyword>
<accession>A0A4S8KKX3</accession>
<feature type="compositionally biased region" description="Low complexity" evidence="1">
    <location>
        <begin position="245"/>
        <end position="265"/>
    </location>
</feature>
<evidence type="ECO:0008006" key="6">
    <source>
        <dbReference type="Google" id="ProtNLM"/>
    </source>
</evidence>
<feature type="compositionally biased region" description="Pro residues" evidence="1">
    <location>
        <begin position="271"/>
        <end position="280"/>
    </location>
</feature>
<feature type="signal peptide" evidence="3">
    <location>
        <begin position="1"/>
        <end position="18"/>
    </location>
</feature>
<reference evidence="4 5" key="1">
    <citation type="journal article" date="2019" name="Nat. Ecol. Evol.">
        <title>Megaphylogeny resolves global patterns of mushroom evolution.</title>
        <authorList>
            <person name="Varga T."/>
            <person name="Krizsan K."/>
            <person name="Foldi C."/>
            <person name="Dima B."/>
            <person name="Sanchez-Garcia M."/>
            <person name="Sanchez-Ramirez S."/>
            <person name="Szollosi G.J."/>
            <person name="Szarkandi J.G."/>
            <person name="Papp V."/>
            <person name="Albert L."/>
            <person name="Andreopoulos W."/>
            <person name="Angelini C."/>
            <person name="Antonin V."/>
            <person name="Barry K.W."/>
            <person name="Bougher N.L."/>
            <person name="Buchanan P."/>
            <person name="Buyck B."/>
            <person name="Bense V."/>
            <person name="Catcheside P."/>
            <person name="Chovatia M."/>
            <person name="Cooper J."/>
            <person name="Damon W."/>
            <person name="Desjardin D."/>
            <person name="Finy P."/>
            <person name="Geml J."/>
            <person name="Haridas S."/>
            <person name="Hughes K."/>
            <person name="Justo A."/>
            <person name="Karasinski D."/>
            <person name="Kautmanova I."/>
            <person name="Kiss B."/>
            <person name="Kocsube S."/>
            <person name="Kotiranta H."/>
            <person name="LaButti K.M."/>
            <person name="Lechner B.E."/>
            <person name="Liimatainen K."/>
            <person name="Lipzen A."/>
            <person name="Lukacs Z."/>
            <person name="Mihaltcheva S."/>
            <person name="Morgado L.N."/>
            <person name="Niskanen T."/>
            <person name="Noordeloos M.E."/>
            <person name="Ohm R.A."/>
            <person name="Ortiz-Santana B."/>
            <person name="Ovrebo C."/>
            <person name="Racz N."/>
            <person name="Riley R."/>
            <person name="Savchenko A."/>
            <person name="Shiryaev A."/>
            <person name="Soop K."/>
            <person name="Spirin V."/>
            <person name="Szebenyi C."/>
            <person name="Tomsovsky M."/>
            <person name="Tulloss R.E."/>
            <person name="Uehling J."/>
            <person name="Grigoriev I.V."/>
            <person name="Vagvolgyi C."/>
            <person name="Papp T."/>
            <person name="Martin F.M."/>
            <person name="Miettinen O."/>
            <person name="Hibbett D.S."/>
            <person name="Nagy L.G."/>
        </authorList>
    </citation>
    <scope>NUCLEOTIDE SEQUENCE [LARGE SCALE GENOMIC DNA]</scope>
    <source>
        <strain evidence="4 5">CBS 962.96</strain>
    </source>
</reference>
<keyword evidence="2" id="KW-0812">Transmembrane</keyword>